<evidence type="ECO:0000259" key="2">
    <source>
        <dbReference type="Pfam" id="PF01738"/>
    </source>
</evidence>
<dbReference type="Pfam" id="PF01738">
    <property type="entry name" value="DLH"/>
    <property type="match status" value="1"/>
</dbReference>
<dbReference type="EMBL" id="ML210398">
    <property type="protein sequence ID" value="TFK18473.1"/>
    <property type="molecule type" value="Genomic_DNA"/>
</dbReference>
<gene>
    <name evidence="3" type="ORF">FA15DRAFT_729796</name>
</gene>
<organism evidence="3 4">
    <name type="scientific">Coprinopsis marcescibilis</name>
    <name type="common">Agaric fungus</name>
    <name type="synonym">Psathyrella marcescibilis</name>
    <dbReference type="NCBI Taxonomy" id="230819"/>
    <lineage>
        <taxon>Eukaryota</taxon>
        <taxon>Fungi</taxon>
        <taxon>Dikarya</taxon>
        <taxon>Basidiomycota</taxon>
        <taxon>Agaricomycotina</taxon>
        <taxon>Agaricomycetes</taxon>
        <taxon>Agaricomycetidae</taxon>
        <taxon>Agaricales</taxon>
        <taxon>Agaricineae</taxon>
        <taxon>Psathyrellaceae</taxon>
        <taxon>Coprinopsis</taxon>
    </lineage>
</organism>
<sequence length="283" mass="31655">MHIRLLLTISLTLASPLTQILAHPSFATHSKTSPLIATEVDKDCLNKHNYLSPDAATPRGKKIFIADVPTYFRLDAERPPTKVLLFLSDVYSPFNDSNQLVQDGFADAGFHVLGIDYFYGDSVSNYIGRPQEEILAWIEQGRRQADEALPRWLKGVKQIYGPNAKYSTVGYCFGAPYSMDLGATNEVVANAIAHPAFLTEDHFTQLTKPVFLSCAEYDRTFPPGNLTRAADILRETEKSYHIQIFSGTEHGFATRADPADSNAVWAKDESLRSIAEWFDRFSK</sequence>
<name>A0A5C3KFJ9_COPMA</name>
<proteinExistence type="predicted"/>
<dbReference type="STRING" id="230819.A0A5C3KFJ9"/>
<keyword evidence="1" id="KW-0732">Signal</keyword>
<evidence type="ECO:0000313" key="4">
    <source>
        <dbReference type="Proteomes" id="UP000307440"/>
    </source>
</evidence>
<dbReference type="Proteomes" id="UP000307440">
    <property type="component" value="Unassembled WGS sequence"/>
</dbReference>
<evidence type="ECO:0000313" key="3">
    <source>
        <dbReference type="EMBL" id="TFK18473.1"/>
    </source>
</evidence>
<dbReference type="PANTHER" id="PTHR17630:SF44">
    <property type="entry name" value="PROTEIN AIM2"/>
    <property type="match status" value="1"/>
</dbReference>
<dbReference type="Gene3D" id="3.40.50.1820">
    <property type="entry name" value="alpha/beta hydrolase"/>
    <property type="match status" value="1"/>
</dbReference>
<dbReference type="SUPFAM" id="SSF53474">
    <property type="entry name" value="alpha/beta-Hydrolases"/>
    <property type="match status" value="1"/>
</dbReference>
<dbReference type="InterPro" id="IPR002925">
    <property type="entry name" value="Dienelactn_hydro"/>
</dbReference>
<feature type="domain" description="Dienelactone hydrolase" evidence="2">
    <location>
        <begin position="79"/>
        <end position="281"/>
    </location>
</feature>
<feature type="chain" id="PRO_5022812387" evidence="1">
    <location>
        <begin position="23"/>
        <end position="283"/>
    </location>
</feature>
<accession>A0A5C3KFJ9</accession>
<protein>
    <submittedName>
        <fullName evidence="3">Alpha/beta-hydrolase</fullName>
    </submittedName>
</protein>
<keyword evidence="4" id="KW-1185">Reference proteome</keyword>
<dbReference type="PANTHER" id="PTHR17630">
    <property type="entry name" value="DIENELACTONE HYDROLASE"/>
    <property type="match status" value="1"/>
</dbReference>
<dbReference type="AlphaFoldDB" id="A0A5C3KFJ9"/>
<reference evidence="3 4" key="1">
    <citation type="journal article" date="2019" name="Nat. Ecol. Evol.">
        <title>Megaphylogeny resolves global patterns of mushroom evolution.</title>
        <authorList>
            <person name="Varga T."/>
            <person name="Krizsan K."/>
            <person name="Foldi C."/>
            <person name="Dima B."/>
            <person name="Sanchez-Garcia M."/>
            <person name="Sanchez-Ramirez S."/>
            <person name="Szollosi G.J."/>
            <person name="Szarkandi J.G."/>
            <person name="Papp V."/>
            <person name="Albert L."/>
            <person name="Andreopoulos W."/>
            <person name="Angelini C."/>
            <person name="Antonin V."/>
            <person name="Barry K.W."/>
            <person name="Bougher N.L."/>
            <person name="Buchanan P."/>
            <person name="Buyck B."/>
            <person name="Bense V."/>
            <person name="Catcheside P."/>
            <person name="Chovatia M."/>
            <person name="Cooper J."/>
            <person name="Damon W."/>
            <person name="Desjardin D."/>
            <person name="Finy P."/>
            <person name="Geml J."/>
            <person name="Haridas S."/>
            <person name="Hughes K."/>
            <person name="Justo A."/>
            <person name="Karasinski D."/>
            <person name="Kautmanova I."/>
            <person name="Kiss B."/>
            <person name="Kocsube S."/>
            <person name="Kotiranta H."/>
            <person name="LaButti K.M."/>
            <person name="Lechner B.E."/>
            <person name="Liimatainen K."/>
            <person name="Lipzen A."/>
            <person name="Lukacs Z."/>
            <person name="Mihaltcheva S."/>
            <person name="Morgado L.N."/>
            <person name="Niskanen T."/>
            <person name="Noordeloos M.E."/>
            <person name="Ohm R.A."/>
            <person name="Ortiz-Santana B."/>
            <person name="Ovrebo C."/>
            <person name="Racz N."/>
            <person name="Riley R."/>
            <person name="Savchenko A."/>
            <person name="Shiryaev A."/>
            <person name="Soop K."/>
            <person name="Spirin V."/>
            <person name="Szebenyi C."/>
            <person name="Tomsovsky M."/>
            <person name="Tulloss R.E."/>
            <person name="Uehling J."/>
            <person name="Grigoriev I.V."/>
            <person name="Vagvolgyi C."/>
            <person name="Papp T."/>
            <person name="Martin F.M."/>
            <person name="Miettinen O."/>
            <person name="Hibbett D.S."/>
            <person name="Nagy L.G."/>
        </authorList>
    </citation>
    <scope>NUCLEOTIDE SEQUENCE [LARGE SCALE GENOMIC DNA]</scope>
    <source>
        <strain evidence="3 4">CBS 121175</strain>
    </source>
</reference>
<evidence type="ECO:0000256" key="1">
    <source>
        <dbReference type="SAM" id="SignalP"/>
    </source>
</evidence>
<dbReference type="InterPro" id="IPR029058">
    <property type="entry name" value="AB_hydrolase_fold"/>
</dbReference>
<dbReference type="OrthoDB" id="1393670at2759"/>
<keyword evidence="3" id="KW-0378">Hydrolase</keyword>
<dbReference type="GO" id="GO:0016787">
    <property type="term" value="F:hydrolase activity"/>
    <property type="evidence" value="ECO:0007669"/>
    <property type="project" value="UniProtKB-KW"/>
</dbReference>
<feature type="signal peptide" evidence="1">
    <location>
        <begin position="1"/>
        <end position="22"/>
    </location>
</feature>